<evidence type="ECO:0000256" key="1">
    <source>
        <dbReference type="SAM" id="MobiDB-lite"/>
    </source>
</evidence>
<feature type="compositionally biased region" description="Polar residues" evidence="1">
    <location>
        <begin position="119"/>
        <end position="133"/>
    </location>
</feature>
<reference evidence="2" key="1">
    <citation type="submission" date="2021-03" db="EMBL/GenBank/DDBJ databases">
        <title>Evolutionary innovations through gain and loss of genes in the ectomycorrhizal Boletales.</title>
        <authorList>
            <person name="Wu G."/>
            <person name="Miyauchi S."/>
            <person name="Morin E."/>
            <person name="Yang Z.-L."/>
            <person name="Xu J."/>
            <person name="Martin F.M."/>
        </authorList>
    </citation>
    <scope>NUCLEOTIDE SEQUENCE</scope>
    <source>
        <strain evidence="2">BR01</strain>
    </source>
</reference>
<keyword evidence="3" id="KW-1185">Reference proteome</keyword>
<feature type="region of interest" description="Disordered" evidence="1">
    <location>
        <begin position="97"/>
        <end position="233"/>
    </location>
</feature>
<evidence type="ECO:0000313" key="2">
    <source>
        <dbReference type="EMBL" id="KAG6381411.1"/>
    </source>
</evidence>
<feature type="compositionally biased region" description="Polar residues" evidence="1">
    <location>
        <begin position="212"/>
        <end position="223"/>
    </location>
</feature>
<evidence type="ECO:0000313" key="3">
    <source>
        <dbReference type="Proteomes" id="UP000683000"/>
    </source>
</evidence>
<dbReference type="EMBL" id="JAGFBS010000002">
    <property type="protein sequence ID" value="KAG6381411.1"/>
    <property type="molecule type" value="Genomic_DNA"/>
</dbReference>
<dbReference type="AlphaFoldDB" id="A0A8I3AGC0"/>
<name>A0A8I3AGC0_9AGAM</name>
<accession>A0A8I3AGC0</accession>
<dbReference type="OrthoDB" id="2537258at2759"/>
<feature type="compositionally biased region" description="Polar residues" evidence="1">
    <location>
        <begin position="97"/>
        <end position="108"/>
    </location>
</feature>
<organism evidence="2 3">
    <name type="scientific">Boletus reticuloceps</name>
    <dbReference type="NCBI Taxonomy" id="495285"/>
    <lineage>
        <taxon>Eukaryota</taxon>
        <taxon>Fungi</taxon>
        <taxon>Dikarya</taxon>
        <taxon>Basidiomycota</taxon>
        <taxon>Agaricomycotina</taxon>
        <taxon>Agaricomycetes</taxon>
        <taxon>Agaricomycetidae</taxon>
        <taxon>Boletales</taxon>
        <taxon>Boletineae</taxon>
        <taxon>Boletaceae</taxon>
        <taxon>Boletoideae</taxon>
        <taxon>Boletus</taxon>
    </lineage>
</organism>
<feature type="compositionally biased region" description="Basic and acidic residues" evidence="1">
    <location>
        <begin position="109"/>
        <end position="118"/>
    </location>
</feature>
<gene>
    <name evidence="2" type="ORF">JVT61DRAFT_5825</name>
</gene>
<comment type="caution">
    <text evidence="2">The sequence shown here is derived from an EMBL/GenBank/DDBJ whole genome shotgun (WGS) entry which is preliminary data.</text>
</comment>
<feature type="compositionally biased region" description="Pro residues" evidence="1">
    <location>
        <begin position="166"/>
        <end position="176"/>
    </location>
</feature>
<proteinExistence type="predicted"/>
<protein>
    <submittedName>
        <fullName evidence="2">Uncharacterized protein</fullName>
    </submittedName>
</protein>
<sequence length="233" mass="25496">MNTSYPPADYSHLPSHLSIDRRRLIMSTWHVLEQSPPPSLREILGAYRSKGDGDRDMLIAMLNAKSAEDQRIAAIASLHRTLLDLYTADAKIPSASLPQQYPLSSSHIDSPKGKRHTAELSNGHDSAHRSASSPREPPHQLQPPRKRQRYSRSPAPSSHHDTHSSHPPPRDLPPSPYSSRSDSEECSPRSRASMAIGSLLSSGAGRDIVPEDTQNTSDVSQTRFPLPAIGVSG</sequence>
<dbReference type="Proteomes" id="UP000683000">
    <property type="component" value="Unassembled WGS sequence"/>
</dbReference>